<dbReference type="PANTHER" id="PTHR37538">
    <property type="entry name" value="BTB DOMAIN-CONTAINING PROTEIN"/>
    <property type="match status" value="1"/>
</dbReference>
<dbReference type="GO" id="GO:0016887">
    <property type="term" value="F:ATP hydrolysis activity"/>
    <property type="evidence" value="ECO:0007669"/>
    <property type="project" value="RHEA"/>
</dbReference>
<dbReference type="GO" id="GO:0043139">
    <property type="term" value="F:5'-3' DNA helicase activity"/>
    <property type="evidence" value="ECO:0007669"/>
    <property type="project" value="UniProtKB-EC"/>
</dbReference>
<dbReference type="Gene3D" id="3.40.50.300">
    <property type="entry name" value="P-loop containing nucleotide triphosphate hydrolases"/>
    <property type="match status" value="1"/>
</dbReference>
<keyword evidence="1" id="KW-0227">DNA damage</keyword>
<dbReference type="GO" id="GO:0006281">
    <property type="term" value="P:DNA repair"/>
    <property type="evidence" value="ECO:0007669"/>
    <property type="project" value="UniProtKB-KW"/>
</dbReference>
<dbReference type="Pfam" id="PF05970">
    <property type="entry name" value="PIF1"/>
    <property type="match status" value="1"/>
</dbReference>
<comment type="catalytic activity">
    <reaction evidence="1">
        <text>ATP + H2O = ADP + phosphate + H(+)</text>
        <dbReference type="Rhea" id="RHEA:13065"/>
        <dbReference type="ChEBI" id="CHEBI:15377"/>
        <dbReference type="ChEBI" id="CHEBI:15378"/>
        <dbReference type="ChEBI" id="CHEBI:30616"/>
        <dbReference type="ChEBI" id="CHEBI:43474"/>
        <dbReference type="ChEBI" id="CHEBI:456216"/>
        <dbReference type="EC" id="5.6.2.3"/>
    </reaction>
</comment>
<proteinExistence type="inferred from homology"/>
<dbReference type="STRING" id="60175.A0A1V6WRE2"/>
<evidence type="ECO:0000313" key="4">
    <source>
        <dbReference type="EMBL" id="OQE65446.1"/>
    </source>
</evidence>
<evidence type="ECO:0000256" key="1">
    <source>
        <dbReference type="RuleBase" id="RU363044"/>
    </source>
</evidence>
<accession>A0A1V6WRE2</accession>
<keyword evidence="1" id="KW-0233">DNA recombination</keyword>
<dbReference type="EC" id="5.6.2.3" evidence="1"/>
<evidence type="ECO:0000259" key="3">
    <source>
        <dbReference type="Pfam" id="PF05970"/>
    </source>
</evidence>
<organism evidence="4 5">
    <name type="scientific">Penicillium nalgiovense</name>
    <dbReference type="NCBI Taxonomy" id="60175"/>
    <lineage>
        <taxon>Eukaryota</taxon>
        <taxon>Fungi</taxon>
        <taxon>Dikarya</taxon>
        <taxon>Ascomycota</taxon>
        <taxon>Pezizomycotina</taxon>
        <taxon>Eurotiomycetes</taxon>
        <taxon>Eurotiomycetidae</taxon>
        <taxon>Eurotiales</taxon>
        <taxon>Aspergillaceae</taxon>
        <taxon>Penicillium</taxon>
    </lineage>
</organism>
<keyword evidence="5" id="KW-1185">Reference proteome</keyword>
<dbReference type="GO" id="GO:0005524">
    <property type="term" value="F:ATP binding"/>
    <property type="evidence" value="ECO:0007669"/>
    <property type="project" value="UniProtKB-KW"/>
</dbReference>
<comment type="cofactor">
    <cofactor evidence="1">
        <name>Mg(2+)</name>
        <dbReference type="ChEBI" id="CHEBI:18420"/>
    </cofactor>
</comment>
<dbReference type="EMBL" id="MOOB01000209">
    <property type="protein sequence ID" value="OQE65446.1"/>
    <property type="molecule type" value="Genomic_DNA"/>
</dbReference>
<dbReference type="PANTHER" id="PTHR37538:SF1">
    <property type="entry name" value="BTB DOMAIN-CONTAINING PROTEIN"/>
    <property type="match status" value="1"/>
</dbReference>
<gene>
    <name evidence="4" type="ORF">PENNAL_c0209G11316</name>
</gene>
<dbReference type="SUPFAM" id="SSF52540">
    <property type="entry name" value="P-loop containing nucleoside triphosphate hydrolases"/>
    <property type="match status" value="1"/>
</dbReference>
<feature type="region of interest" description="Disordered" evidence="2">
    <location>
        <begin position="393"/>
        <end position="415"/>
    </location>
</feature>
<keyword evidence="1" id="KW-0347">Helicase</keyword>
<protein>
    <recommendedName>
        <fullName evidence="1">ATP-dependent DNA helicase</fullName>
        <ecNumber evidence="1">5.6.2.3</ecNumber>
    </recommendedName>
</protein>
<dbReference type="Proteomes" id="UP000191691">
    <property type="component" value="Unassembled WGS sequence"/>
</dbReference>
<feature type="region of interest" description="Disordered" evidence="2">
    <location>
        <begin position="1"/>
        <end position="23"/>
    </location>
</feature>
<dbReference type="GO" id="GO:0000723">
    <property type="term" value="P:telomere maintenance"/>
    <property type="evidence" value="ECO:0007669"/>
    <property type="project" value="InterPro"/>
</dbReference>
<dbReference type="InterPro" id="IPR010285">
    <property type="entry name" value="DNA_helicase_pif1-like_DEAD"/>
</dbReference>
<dbReference type="GO" id="GO:0006310">
    <property type="term" value="P:DNA recombination"/>
    <property type="evidence" value="ECO:0007669"/>
    <property type="project" value="UniProtKB-KW"/>
</dbReference>
<dbReference type="AlphaFoldDB" id="A0A1V6WRE2"/>
<dbReference type="InterPro" id="IPR027417">
    <property type="entry name" value="P-loop_NTPase"/>
</dbReference>
<feature type="compositionally biased region" description="Basic and acidic residues" evidence="2">
    <location>
        <begin position="1"/>
        <end position="11"/>
    </location>
</feature>
<feature type="domain" description="DNA helicase Pif1-like DEAD-box helicase" evidence="3">
    <location>
        <begin position="876"/>
        <end position="1020"/>
    </location>
</feature>
<sequence>MSTKLSDHGQTGEEAAESPNQRFPKVEYNQPQFSLYELPMATLSIGTTRYSIPSFYLQKYPLFEDRFLFEDLRLSGVPEDIGHTLVHFLSTGAYETIDSPLGERLSYVEREYKRSVQVYHTCRKYGLPDLEALAEKYIEYFGKAMTTVELINSTREAFFLLPEDEIWLPKYVKKVLRRELVTEKSPLDIRDIAKDGTGKKSELFGTAVMAAVIDILYIQVQHCVKTHKGHLNSLEVEGDTEPEHVAASDAGTGEYVVWPEGPAAAEADVVVNGLPITPDERAVDDHPGSFAQAPICDPDDLKGSPTEDADQIFDCPSDDFADDPAECPAEDLAPCSVWHTAAFPANNARIMGWTGVPYKPFAYVPCYEEAAPEEPTPDENVPEPLVYEDPVDEEAVPDEPVPDEDAVPDEPVPDEDAVPEEAIAQEPVAEVITDQASSDSPLVPNSSFLAHEREVSGVQVASTLLHLPSYYTVNSKFVRVNLWWLRHYVSDLRRQTGTDHDSSAGIADEPCAFQTGDVVPVSLFDNYKWRGFDLAAFSLFEYCMLVQIRKKQRNRSDHFDFDPSHPKGSACFQHVARAQSQIATVTFDGQLTQCQTSEDSIRGGHPMTDAIANDLAEIFLGLFVPWENLRDIFLCEPHETDFFSRVWSSVKPTLAPHIQEFAANIELLRKSKEDCQVDARLRQTNHPAEVSDRHIDHIDSADLDPEDAQDDGSFITPEDERFTAETLIAAYHTVSKTWGRDCFIAAKRAPVLAAVCRAHASAQINPLPSAVLRDWETRLASHKKPFQDDGPSQSAVAQLQDLDLADEDGVLQPVLTNASLSDDIPARPVLLENPTPDSLTTLVGQDIPLNTKQVLVVRKLLTEIMIAIEAALGILGRKQEIILTAPTGAAADNLGGNTYHTSLGINLSYKAAVSIRVRRLWAQKTILVIDEMSMVDLKVLSVINNQCKVARSLPRSSPELFGGLPIVILMGDFFQFPPVHGPPLWKKPRYGNDDDAAGRLIWRRFENVIILNEQMRQSEDPSFRDFLTRTRHAALTEDDVIHLNSKSIFSLTDSISDNAVVIAKLIQSTESPDHSAQIPFPGLLTYTRDMPTVMLTNACTPLGQVNGAKVTAVGVALDPAGKSPVGIPKIN</sequence>
<comment type="similarity">
    <text evidence="1">Belongs to the helicase family.</text>
</comment>
<comment type="caution">
    <text evidence="4">The sequence shown here is derived from an EMBL/GenBank/DDBJ whole genome shotgun (WGS) entry which is preliminary data.</text>
</comment>
<reference evidence="5" key="1">
    <citation type="journal article" date="2017" name="Nat. Microbiol.">
        <title>Global analysis of biosynthetic gene clusters reveals vast potential of secondary metabolite production in Penicillium species.</title>
        <authorList>
            <person name="Nielsen J.C."/>
            <person name="Grijseels S."/>
            <person name="Prigent S."/>
            <person name="Ji B."/>
            <person name="Dainat J."/>
            <person name="Nielsen K.F."/>
            <person name="Frisvad J.C."/>
            <person name="Workman M."/>
            <person name="Nielsen J."/>
        </authorList>
    </citation>
    <scope>NUCLEOTIDE SEQUENCE [LARGE SCALE GENOMIC DNA]</scope>
    <source>
        <strain evidence="5">IBT 13039</strain>
    </source>
</reference>
<keyword evidence="1" id="KW-0378">Hydrolase</keyword>
<keyword evidence="1" id="KW-0547">Nucleotide-binding</keyword>
<keyword evidence="1" id="KW-0067">ATP-binding</keyword>
<keyword evidence="1" id="KW-0234">DNA repair</keyword>
<evidence type="ECO:0000256" key="2">
    <source>
        <dbReference type="SAM" id="MobiDB-lite"/>
    </source>
</evidence>
<name>A0A1V6WRE2_PENNA</name>
<evidence type="ECO:0000313" key="5">
    <source>
        <dbReference type="Proteomes" id="UP000191691"/>
    </source>
</evidence>